<dbReference type="Pfam" id="PF00067">
    <property type="entry name" value="p450"/>
    <property type="match status" value="1"/>
</dbReference>
<dbReference type="Gene3D" id="1.10.630.10">
    <property type="entry name" value="Cytochrome P450"/>
    <property type="match status" value="1"/>
</dbReference>
<gene>
    <name evidence="7" type="ORF">B0J12DRAFT_565045</name>
</gene>
<keyword evidence="5" id="KW-0560">Oxidoreductase</keyword>
<dbReference type="InterPro" id="IPR001128">
    <property type="entry name" value="Cyt_P450"/>
</dbReference>
<sequence length="524" mass="58950">MGVDLEHSSGSGIQAAISFLQSHPIYIFYALCTFFVFRFLKNRYASPLRHYPGPFLASGTRVWKLWVTWQTHQETAFINLHKKYGPVVRVGPNELSFSRPTAAREILSAGKGFHKTAFYAVFPPPENPDIFTETREHVHAAKKRVAGTSYSMAAMQGMTDYIEDTIALLCTRLDGFAASAEQGGGAVDLGDWLHYFAFDVLGEVAFSKKWGFLEEGRDVEGCIRAIDKSQQYNGTVGQLPALDYLLRRNPVWRAWQAVYKGAQPLVTRIALEEMRKRKSGEVKAERKDLLGQLLKMNEKDADKFSEGDVFAVTHGAIFAGSDSTASSMQSFMHHILRDRRIYLKIVEEIDEATRAGKLSPIVQFNEAQQLPYFQAALKEAMRVRPAVGLAMARSVPACGAEIDGGRYPGGIELNINAWAVHRDRETFGDDAEAFRPERWLEDEERARLMDRHMIQFGGGSHVCIGRNLALLEMNKVLPTLLRDYAFELVHPEKDLDFHTYFFVVQKGLGVRISKRTWSEGGVDA</sequence>
<keyword evidence="4 5" id="KW-0408">Iron</keyword>
<evidence type="ECO:0000256" key="5">
    <source>
        <dbReference type="RuleBase" id="RU000461"/>
    </source>
</evidence>
<dbReference type="SUPFAM" id="SSF48264">
    <property type="entry name" value="Cytochrome P450"/>
    <property type="match status" value="1"/>
</dbReference>
<dbReference type="InterPro" id="IPR017972">
    <property type="entry name" value="Cyt_P450_CS"/>
</dbReference>
<dbReference type="PROSITE" id="PS00086">
    <property type="entry name" value="CYTOCHROME_P450"/>
    <property type="match status" value="1"/>
</dbReference>
<dbReference type="CDD" id="cd11060">
    <property type="entry name" value="CYP57A1-like"/>
    <property type="match status" value="1"/>
</dbReference>
<evidence type="ECO:0000256" key="6">
    <source>
        <dbReference type="SAM" id="Phobius"/>
    </source>
</evidence>
<dbReference type="PANTHER" id="PTHR24305:SF232">
    <property type="entry name" value="P450, PUTATIVE (EUROFUNG)-RELATED"/>
    <property type="match status" value="1"/>
</dbReference>
<dbReference type="EMBL" id="JAGTJR010000004">
    <property type="protein sequence ID" value="KAH7061090.1"/>
    <property type="molecule type" value="Genomic_DNA"/>
</dbReference>
<comment type="cofactor">
    <cofactor evidence="1">
        <name>heme</name>
        <dbReference type="ChEBI" id="CHEBI:30413"/>
    </cofactor>
</comment>
<keyword evidence="5" id="KW-0503">Monooxygenase</keyword>
<feature type="transmembrane region" description="Helical" evidence="6">
    <location>
        <begin position="20"/>
        <end position="40"/>
    </location>
</feature>
<comment type="caution">
    <text evidence="7">The sequence shown here is derived from an EMBL/GenBank/DDBJ whole genome shotgun (WGS) entry which is preliminary data.</text>
</comment>
<evidence type="ECO:0000256" key="1">
    <source>
        <dbReference type="ARBA" id="ARBA00001971"/>
    </source>
</evidence>
<dbReference type="Proteomes" id="UP000774617">
    <property type="component" value="Unassembled WGS sequence"/>
</dbReference>
<keyword evidence="6" id="KW-0812">Transmembrane</keyword>
<reference evidence="7 8" key="1">
    <citation type="journal article" date="2021" name="Nat. Commun.">
        <title>Genetic determinants of endophytism in the Arabidopsis root mycobiome.</title>
        <authorList>
            <person name="Mesny F."/>
            <person name="Miyauchi S."/>
            <person name="Thiergart T."/>
            <person name="Pickel B."/>
            <person name="Atanasova L."/>
            <person name="Karlsson M."/>
            <person name="Huettel B."/>
            <person name="Barry K.W."/>
            <person name="Haridas S."/>
            <person name="Chen C."/>
            <person name="Bauer D."/>
            <person name="Andreopoulos W."/>
            <person name="Pangilinan J."/>
            <person name="LaButti K."/>
            <person name="Riley R."/>
            <person name="Lipzen A."/>
            <person name="Clum A."/>
            <person name="Drula E."/>
            <person name="Henrissat B."/>
            <person name="Kohler A."/>
            <person name="Grigoriev I.V."/>
            <person name="Martin F.M."/>
            <person name="Hacquard S."/>
        </authorList>
    </citation>
    <scope>NUCLEOTIDE SEQUENCE [LARGE SCALE GENOMIC DNA]</scope>
    <source>
        <strain evidence="7 8">MPI-SDFR-AT-0080</strain>
    </source>
</reference>
<keyword evidence="6" id="KW-0472">Membrane</keyword>
<proteinExistence type="inferred from homology"/>
<dbReference type="PRINTS" id="PR00465">
    <property type="entry name" value="EP450IV"/>
</dbReference>
<evidence type="ECO:0000256" key="2">
    <source>
        <dbReference type="ARBA" id="ARBA00010617"/>
    </source>
</evidence>
<keyword evidence="8" id="KW-1185">Reference proteome</keyword>
<keyword evidence="3 5" id="KW-0479">Metal-binding</keyword>
<dbReference type="InterPro" id="IPR002403">
    <property type="entry name" value="Cyt_P450_E_grp-IV"/>
</dbReference>
<accession>A0ABQ8GMW3</accession>
<organism evidence="7 8">
    <name type="scientific">Macrophomina phaseolina</name>
    <dbReference type="NCBI Taxonomy" id="35725"/>
    <lineage>
        <taxon>Eukaryota</taxon>
        <taxon>Fungi</taxon>
        <taxon>Dikarya</taxon>
        <taxon>Ascomycota</taxon>
        <taxon>Pezizomycotina</taxon>
        <taxon>Dothideomycetes</taxon>
        <taxon>Dothideomycetes incertae sedis</taxon>
        <taxon>Botryosphaeriales</taxon>
        <taxon>Botryosphaeriaceae</taxon>
        <taxon>Macrophomina</taxon>
    </lineage>
</organism>
<dbReference type="InterPro" id="IPR036396">
    <property type="entry name" value="Cyt_P450_sf"/>
</dbReference>
<evidence type="ECO:0000256" key="3">
    <source>
        <dbReference type="ARBA" id="ARBA00022723"/>
    </source>
</evidence>
<evidence type="ECO:0000256" key="4">
    <source>
        <dbReference type="ARBA" id="ARBA00023004"/>
    </source>
</evidence>
<dbReference type="PANTHER" id="PTHR24305">
    <property type="entry name" value="CYTOCHROME P450"/>
    <property type="match status" value="1"/>
</dbReference>
<protein>
    <submittedName>
        <fullName evidence="7">Cytochrome P450</fullName>
    </submittedName>
</protein>
<keyword evidence="6" id="KW-1133">Transmembrane helix</keyword>
<evidence type="ECO:0000313" key="7">
    <source>
        <dbReference type="EMBL" id="KAH7061090.1"/>
    </source>
</evidence>
<dbReference type="PRINTS" id="PR00385">
    <property type="entry name" value="P450"/>
</dbReference>
<dbReference type="InterPro" id="IPR050121">
    <property type="entry name" value="Cytochrome_P450_monoxygenase"/>
</dbReference>
<evidence type="ECO:0000313" key="8">
    <source>
        <dbReference type="Proteomes" id="UP000774617"/>
    </source>
</evidence>
<comment type="similarity">
    <text evidence="2 5">Belongs to the cytochrome P450 family.</text>
</comment>
<name>A0ABQ8GMW3_9PEZI</name>
<keyword evidence="5" id="KW-0349">Heme</keyword>